<feature type="coiled-coil region" evidence="10">
    <location>
        <begin position="260"/>
        <end position="309"/>
    </location>
</feature>
<protein>
    <recommendedName>
        <fullName evidence="9">Membrane fusion protein (MFP) family protein</fullName>
    </recommendedName>
</protein>
<dbReference type="AlphaFoldDB" id="A5FZR6"/>
<dbReference type="HOGENOM" id="CLU_023976_8_1_5"/>
<dbReference type="GO" id="GO:0009306">
    <property type="term" value="P:protein secretion"/>
    <property type="evidence" value="ECO:0007669"/>
    <property type="project" value="InterPro"/>
</dbReference>
<organism evidence="13 14">
    <name type="scientific">Acidiphilium cryptum (strain JF-5)</name>
    <dbReference type="NCBI Taxonomy" id="349163"/>
    <lineage>
        <taxon>Bacteria</taxon>
        <taxon>Pseudomonadati</taxon>
        <taxon>Pseudomonadota</taxon>
        <taxon>Alphaproteobacteria</taxon>
        <taxon>Acetobacterales</taxon>
        <taxon>Acidocellaceae</taxon>
        <taxon>Acidiphilium</taxon>
    </lineage>
</organism>
<evidence type="ECO:0000256" key="3">
    <source>
        <dbReference type="ARBA" id="ARBA00022448"/>
    </source>
</evidence>
<evidence type="ECO:0000313" key="14">
    <source>
        <dbReference type="Proteomes" id="UP000000245"/>
    </source>
</evidence>
<feature type="region of interest" description="Disordered" evidence="11">
    <location>
        <begin position="394"/>
        <end position="414"/>
    </location>
</feature>
<dbReference type="RefSeq" id="WP_007423898.1">
    <property type="nucleotide sequence ID" value="NC_009484.1"/>
</dbReference>
<dbReference type="PANTHER" id="PTHR30386:SF26">
    <property type="entry name" value="TRANSPORT PROTEIN COMB"/>
    <property type="match status" value="1"/>
</dbReference>
<evidence type="ECO:0000256" key="6">
    <source>
        <dbReference type="ARBA" id="ARBA00022692"/>
    </source>
</evidence>
<feature type="domain" description="AprE-like beta-barrel" evidence="12">
    <location>
        <begin position="351"/>
        <end position="453"/>
    </location>
</feature>
<keyword evidence="10" id="KW-0175">Coiled coil</keyword>
<dbReference type="Gene3D" id="2.40.30.170">
    <property type="match status" value="1"/>
</dbReference>
<evidence type="ECO:0000256" key="9">
    <source>
        <dbReference type="RuleBase" id="RU365093"/>
    </source>
</evidence>
<dbReference type="Proteomes" id="UP000000245">
    <property type="component" value="Chromosome"/>
</dbReference>
<dbReference type="KEGG" id="acr:Acry_1897"/>
<dbReference type="PANTHER" id="PTHR30386">
    <property type="entry name" value="MEMBRANE FUSION SUBUNIT OF EMRAB-TOLC MULTIDRUG EFFLUX PUMP"/>
    <property type="match status" value="1"/>
</dbReference>
<keyword evidence="14" id="KW-1185">Reference proteome</keyword>
<evidence type="ECO:0000259" key="12">
    <source>
        <dbReference type="Pfam" id="PF26002"/>
    </source>
</evidence>
<dbReference type="GO" id="GO:0005886">
    <property type="term" value="C:plasma membrane"/>
    <property type="evidence" value="ECO:0007669"/>
    <property type="project" value="UniProtKB-SubCell"/>
</dbReference>
<dbReference type="eggNOG" id="COG0845">
    <property type="taxonomic scope" value="Bacteria"/>
</dbReference>
<dbReference type="InterPro" id="IPR006144">
    <property type="entry name" value="Secretion_HlyD_CS"/>
</dbReference>
<comment type="similarity">
    <text evidence="2 9">Belongs to the membrane fusion protein (MFP) (TC 8.A.1) family.</text>
</comment>
<keyword evidence="5 9" id="KW-0997">Cell inner membrane</keyword>
<dbReference type="InterPro" id="IPR050739">
    <property type="entry name" value="MFP"/>
</dbReference>
<proteinExistence type="inferred from homology"/>
<keyword evidence="8 9" id="KW-0472">Membrane</keyword>
<keyword evidence="3 9" id="KW-0813">Transport</keyword>
<sequence>MRRPRPSRKATDRLPPSGGSLALADPASLSDLPLPLLEFQSPTAAVIATPVSIVSRYTMLLVTALVATLIAVAAVVRIPKVVSAPGRLVSTAPNVLLQPFDTSIVQAIDVHEGEIVHKGEILAKLNPTFASANLRALSAEVIQLAARRDRLAAEAGGTTYAPAHPNAAQRLQAAIFQSRKAERIYTIENYDQKIAELRMIIAKSDSEAGFYRKQVGVAKDVEHMRDQLQRMQVGSKLNSLLARNDRLTVSSSLSSALATAAAGERDLAAQQAERDAYEKKWIADVGEKLAETDSKLIATEQDLAKARLQSQLVVMRAPRDAIVLTVAHVSVGSVLRSGAKFITLVPLDAPLEVEADISGAESGHVHVGDPVTVKFATFDYLRYGTARGTLRSVSADSFSSDQPPAEGASPLPNRPRGLYYKARISIDRLMLHGVPPSFRLTPGMPLTADIKTGRRTILSYFMTKLLPVATDSMREP</sequence>
<keyword evidence="4 9" id="KW-1003">Cell membrane</keyword>
<evidence type="ECO:0000256" key="8">
    <source>
        <dbReference type="ARBA" id="ARBA00023136"/>
    </source>
</evidence>
<feature type="transmembrane region" description="Helical" evidence="9">
    <location>
        <begin position="57"/>
        <end position="76"/>
    </location>
</feature>
<evidence type="ECO:0000256" key="4">
    <source>
        <dbReference type="ARBA" id="ARBA00022475"/>
    </source>
</evidence>
<evidence type="ECO:0000256" key="5">
    <source>
        <dbReference type="ARBA" id="ARBA00022519"/>
    </source>
</evidence>
<evidence type="ECO:0000256" key="11">
    <source>
        <dbReference type="SAM" id="MobiDB-lite"/>
    </source>
</evidence>
<dbReference type="EMBL" id="CP000697">
    <property type="protein sequence ID" value="ABQ31098.1"/>
    <property type="molecule type" value="Genomic_DNA"/>
</dbReference>
<reference evidence="13 14" key="1">
    <citation type="submission" date="2007-05" db="EMBL/GenBank/DDBJ databases">
        <title>Complete sequence of chromosome of Acidiphilium cryptum JF-5.</title>
        <authorList>
            <consortium name="US DOE Joint Genome Institute"/>
            <person name="Copeland A."/>
            <person name="Lucas S."/>
            <person name="Lapidus A."/>
            <person name="Barry K."/>
            <person name="Detter J.C."/>
            <person name="Glavina del Rio T."/>
            <person name="Hammon N."/>
            <person name="Israni S."/>
            <person name="Dalin E."/>
            <person name="Tice H."/>
            <person name="Pitluck S."/>
            <person name="Sims D."/>
            <person name="Brettin T."/>
            <person name="Bruce D."/>
            <person name="Han C."/>
            <person name="Schmutz J."/>
            <person name="Larimer F."/>
            <person name="Land M."/>
            <person name="Hauser L."/>
            <person name="Kyrpides N."/>
            <person name="Kim E."/>
            <person name="Magnuson T."/>
            <person name="Richardson P."/>
        </authorList>
    </citation>
    <scope>NUCLEOTIDE SEQUENCE [LARGE SCALE GENOMIC DNA]</scope>
    <source>
        <strain evidence="13 14">JF-5</strain>
    </source>
</reference>
<dbReference type="STRING" id="349163.Acry_1897"/>
<dbReference type="NCBIfam" id="TIGR01843">
    <property type="entry name" value="type_I_hlyD"/>
    <property type="match status" value="1"/>
</dbReference>
<keyword evidence="7 9" id="KW-1133">Transmembrane helix</keyword>
<dbReference type="PROSITE" id="PS00543">
    <property type="entry name" value="HLYD_FAMILY"/>
    <property type="match status" value="1"/>
</dbReference>
<comment type="subcellular location">
    <subcellularLocation>
        <location evidence="1 9">Cell inner membrane</location>
        <topology evidence="1 9">Single-pass membrane protein</topology>
    </subcellularLocation>
</comment>
<keyword evidence="6 9" id="KW-0812">Transmembrane</keyword>
<evidence type="ECO:0000313" key="13">
    <source>
        <dbReference type="EMBL" id="ABQ31098.1"/>
    </source>
</evidence>
<evidence type="ECO:0000256" key="1">
    <source>
        <dbReference type="ARBA" id="ARBA00004377"/>
    </source>
</evidence>
<evidence type="ECO:0000256" key="10">
    <source>
        <dbReference type="SAM" id="Coils"/>
    </source>
</evidence>
<dbReference type="InterPro" id="IPR010129">
    <property type="entry name" value="T1SS_HlyD"/>
</dbReference>
<dbReference type="InterPro" id="IPR058982">
    <property type="entry name" value="Beta-barrel_AprE"/>
</dbReference>
<gene>
    <name evidence="13" type="ordered locus">Acry_1897</name>
</gene>
<evidence type="ECO:0000256" key="2">
    <source>
        <dbReference type="ARBA" id="ARBA00009477"/>
    </source>
</evidence>
<name>A5FZR6_ACICJ</name>
<accession>A5FZR6</accession>
<evidence type="ECO:0000256" key="7">
    <source>
        <dbReference type="ARBA" id="ARBA00022989"/>
    </source>
</evidence>
<dbReference type="PRINTS" id="PR01490">
    <property type="entry name" value="RTXTOXIND"/>
</dbReference>
<dbReference type="Pfam" id="PF26002">
    <property type="entry name" value="Beta-barrel_AprE"/>
    <property type="match status" value="1"/>
</dbReference>